<protein>
    <submittedName>
        <fullName evidence="2">DUF2993 domain-containing protein</fullName>
    </submittedName>
</protein>
<gene>
    <name evidence="2" type="ORF">ACFQ04_11305</name>
</gene>
<organism evidence="2 3">
    <name type="scientific">Williamsia deligens</name>
    <dbReference type="NCBI Taxonomy" id="321325"/>
    <lineage>
        <taxon>Bacteria</taxon>
        <taxon>Bacillati</taxon>
        <taxon>Actinomycetota</taxon>
        <taxon>Actinomycetes</taxon>
        <taxon>Mycobacteriales</taxon>
        <taxon>Nocardiaceae</taxon>
        <taxon>Williamsia</taxon>
    </lineage>
</organism>
<proteinExistence type="predicted"/>
<dbReference type="InterPro" id="IPR021373">
    <property type="entry name" value="DUF2993"/>
</dbReference>
<sequence>MVRTRRHRPRLRTAVWVPIVVVLLVAAGALGTDTAIAINAERSLARAFMHPTNGNRGLPFEPEVTISGFPAFRSVADGRYSSIGITARAVPVYAAGSCRVADPCHADLRTRLGDVRVDRASISDPFPQGAVFMEVGAATASTTLDSVAMGRLLEIDDLTVNTPAPEGKAGGGGPQDGLLSRTSGVLLTGSVSPGPQRPKQKVSVTVDLSVVDGALRLTATGFYDGPEEHSATTVAEKDRRAVLDQFSATIANLPMAWGATATSARSSGSDIMIEGTPHSQTWDPGLFLIAQKVQVATMYTTALPR</sequence>
<feature type="region of interest" description="Disordered" evidence="1">
    <location>
        <begin position="161"/>
        <end position="180"/>
    </location>
</feature>
<dbReference type="Proteomes" id="UP001597068">
    <property type="component" value="Unassembled WGS sequence"/>
</dbReference>
<evidence type="ECO:0000313" key="3">
    <source>
        <dbReference type="Proteomes" id="UP001597068"/>
    </source>
</evidence>
<reference evidence="3" key="1">
    <citation type="journal article" date="2019" name="Int. J. Syst. Evol. Microbiol.">
        <title>The Global Catalogue of Microorganisms (GCM) 10K type strain sequencing project: providing services to taxonomists for standard genome sequencing and annotation.</title>
        <authorList>
            <consortium name="The Broad Institute Genomics Platform"/>
            <consortium name="The Broad Institute Genome Sequencing Center for Infectious Disease"/>
            <person name="Wu L."/>
            <person name="Ma J."/>
        </authorList>
    </citation>
    <scope>NUCLEOTIDE SEQUENCE [LARGE SCALE GENOMIC DNA]</scope>
    <source>
        <strain evidence="3">CCUG 50873</strain>
    </source>
</reference>
<accession>A0ABW3GC14</accession>
<dbReference type="EMBL" id="JBHTIL010000001">
    <property type="protein sequence ID" value="MFD0926322.1"/>
    <property type="molecule type" value="Genomic_DNA"/>
</dbReference>
<evidence type="ECO:0000313" key="2">
    <source>
        <dbReference type="EMBL" id="MFD0926322.1"/>
    </source>
</evidence>
<name>A0ABW3GC14_9NOCA</name>
<keyword evidence="3" id="KW-1185">Reference proteome</keyword>
<dbReference type="Pfam" id="PF11209">
    <property type="entry name" value="LmeA"/>
    <property type="match status" value="1"/>
</dbReference>
<dbReference type="RefSeq" id="WP_253645795.1">
    <property type="nucleotide sequence ID" value="NZ_BAAAMO010000002.1"/>
</dbReference>
<evidence type="ECO:0000256" key="1">
    <source>
        <dbReference type="SAM" id="MobiDB-lite"/>
    </source>
</evidence>
<comment type="caution">
    <text evidence="2">The sequence shown here is derived from an EMBL/GenBank/DDBJ whole genome shotgun (WGS) entry which is preliminary data.</text>
</comment>